<name>A0A7Z7NC81_9MYCO</name>
<sequence>MAIWERPFAQTGRNTWCCPSLRESGMPIELSQLNRSSIDPEPRNPTVRPYAKSRPTALALAANGSKGE</sequence>
<dbReference type="Proteomes" id="UP000554965">
    <property type="component" value="Unassembled WGS sequence"/>
</dbReference>
<proteinExistence type="predicted"/>
<gene>
    <name evidence="2" type="ORF">MSIMFB_04318</name>
</gene>
<feature type="region of interest" description="Disordered" evidence="1">
    <location>
        <begin position="33"/>
        <end position="68"/>
    </location>
</feature>
<organism evidence="2 3">
    <name type="scientific">Mycobacterium simulans</name>
    <dbReference type="NCBI Taxonomy" id="627089"/>
    <lineage>
        <taxon>Bacteria</taxon>
        <taxon>Bacillati</taxon>
        <taxon>Actinomycetota</taxon>
        <taxon>Actinomycetes</taxon>
        <taxon>Mycobacteriales</taxon>
        <taxon>Mycobacteriaceae</taxon>
        <taxon>Mycobacterium</taxon>
    </lineage>
</organism>
<dbReference type="EMBL" id="OCTY01000002">
    <property type="protein sequence ID" value="SOJ56841.1"/>
    <property type="molecule type" value="Genomic_DNA"/>
</dbReference>
<dbReference type="AlphaFoldDB" id="A0A7Z7NC81"/>
<reference evidence="2 3" key="1">
    <citation type="submission" date="2017-10" db="EMBL/GenBank/DDBJ databases">
        <authorList>
            <consortium name="Urmite Genomes"/>
        </authorList>
    </citation>
    <scope>NUCLEOTIDE SEQUENCE [LARGE SCALE GENOMIC DNA]</scope>
    <source>
        <strain evidence="2 3">FB-527</strain>
    </source>
</reference>
<evidence type="ECO:0000256" key="1">
    <source>
        <dbReference type="SAM" id="MobiDB-lite"/>
    </source>
</evidence>
<accession>A0A7Z7NC81</accession>
<keyword evidence="3" id="KW-1185">Reference proteome</keyword>
<evidence type="ECO:0000313" key="3">
    <source>
        <dbReference type="Proteomes" id="UP000554965"/>
    </source>
</evidence>
<comment type="caution">
    <text evidence="2">The sequence shown here is derived from an EMBL/GenBank/DDBJ whole genome shotgun (WGS) entry which is preliminary data.</text>
</comment>
<evidence type="ECO:0000313" key="2">
    <source>
        <dbReference type="EMBL" id="SOJ56841.1"/>
    </source>
</evidence>
<protein>
    <submittedName>
        <fullName evidence="2">Uncharacterized protein</fullName>
    </submittedName>
</protein>